<dbReference type="Proteomes" id="UP000176800">
    <property type="component" value="Unassembled WGS sequence"/>
</dbReference>
<evidence type="ECO:0000256" key="1">
    <source>
        <dbReference type="SAM" id="Phobius"/>
    </source>
</evidence>
<keyword evidence="1" id="KW-1133">Transmembrane helix</keyword>
<gene>
    <name evidence="2" type="ORF">A3B14_01915</name>
</gene>
<evidence type="ECO:0000313" key="2">
    <source>
        <dbReference type="EMBL" id="OHB04285.1"/>
    </source>
</evidence>
<organism evidence="2 3">
    <name type="scientific">Candidatus Zambryskibacteria bacterium RIFCSPLOWO2_01_FULL_45_21</name>
    <dbReference type="NCBI Taxonomy" id="1802761"/>
    <lineage>
        <taxon>Bacteria</taxon>
        <taxon>Candidatus Zambryskiibacteriota</taxon>
    </lineage>
</organism>
<sequence>MNKPSKKIWFFVIPVVLVLVVFVFVYKKPAQQSAQKPALVVKDAVFQETDSDSDGLKDWEEALWKLDPLNPDTDGNGEDDNSYIKRQIDIGTDVNSANYGNEPISFEEDDSEIDKLGKELFAEYIELKKTDSVNQANIELVTDRLINKYTDEVYLIKEYALQDIKTYENANASQFKIYGIAIASVRDKYASAYSQNSLTDEDFYSDRAFDKLAEKLSWISDLYEQAISELLLLPVPKELADYHLALVNSYSKSALGLSFSDSARQNPILMLSGFQAHIEASDEEEQILSSLALFFQTSGIIFSNNEAGGLWNSI</sequence>
<accession>A0A1G2U466</accession>
<evidence type="ECO:0000313" key="3">
    <source>
        <dbReference type="Proteomes" id="UP000176800"/>
    </source>
</evidence>
<name>A0A1G2U466_9BACT</name>
<comment type="caution">
    <text evidence="2">The sequence shown here is derived from an EMBL/GenBank/DDBJ whole genome shotgun (WGS) entry which is preliminary data.</text>
</comment>
<reference evidence="2 3" key="1">
    <citation type="journal article" date="2016" name="Nat. Commun.">
        <title>Thousands of microbial genomes shed light on interconnected biogeochemical processes in an aquifer system.</title>
        <authorList>
            <person name="Anantharaman K."/>
            <person name="Brown C.T."/>
            <person name="Hug L.A."/>
            <person name="Sharon I."/>
            <person name="Castelle C.J."/>
            <person name="Probst A.J."/>
            <person name="Thomas B.C."/>
            <person name="Singh A."/>
            <person name="Wilkins M.J."/>
            <person name="Karaoz U."/>
            <person name="Brodie E.L."/>
            <person name="Williams K.H."/>
            <person name="Hubbard S.S."/>
            <person name="Banfield J.F."/>
        </authorList>
    </citation>
    <scope>NUCLEOTIDE SEQUENCE [LARGE SCALE GENOMIC DNA]</scope>
</reference>
<keyword evidence="1" id="KW-0812">Transmembrane</keyword>
<dbReference type="EMBL" id="MHWE01000009">
    <property type="protein sequence ID" value="OHB04285.1"/>
    <property type="molecule type" value="Genomic_DNA"/>
</dbReference>
<evidence type="ECO:0008006" key="4">
    <source>
        <dbReference type="Google" id="ProtNLM"/>
    </source>
</evidence>
<protein>
    <recommendedName>
        <fullName evidence="4">Thrombospondin type 3 repeat superfamily protein</fullName>
    </recommendedName>
</protein>
<dbReference type="AlphaFoldDB" id="A0A1G2U466"/>
<feature type="transmembrane region" description="Helical" evidence="1">
    <location>
        <begin position="7"/>
        <end position="26"/>
    </location>
</feature>
<keyword evidence="1" id="KW-0472">Membrane</keyword>
<proteinExistence type="predicted"/>